<dbReference type="KEGG" id="bpdz:BBN53_09610"/>
<protein>
    <submittedName>
        <fullName evidence="4">Predicted periplasmic or secreted lipoprotein</fullName>
    </submittedName>
</protein>
<dbReference type="Proteomes" id="UP000053096">
    <property type="component" value="Unassembled WGS sequence"/>
</dbReference>
<evidence type="ECO:0000313" key="5">
    <source>
        <dbReference type="Proteomes" id="UP000053096"/>
    </source>
</evidence>
<dbReference type="OrthoDB" id="8963247at2"/>
<proteinExistence type="predicted"/>
<reference evidence="4 5" key="1">
    <citation type="submission" date="2015-09" db="EMBL/GenBank/DDBJ databases">
        <authorList>
            <person name="Jackson K.R."/>
            <person name="Lunt B.L."/>
            <person name="Fisher J.N.B."/>
            <person name="Gardner A.V."/>
            <person name="Bailey M.E."/>
            <person name="Deus L.M."/>
            <person name="Earl A.S."/>
            <person name="Gibby P.D."/>
            <person name="Hartmann K.A."/>
            <person name="Liu J.E."/>
            <person name="Manci A.M."/>
            <person name="Nielsen D.A."/>
            <person name="Solomon M.B."/>
            <person name="Breakwell D.P."/>
            <person name="Burnett S.H."/>
            <person name="Grose J.H."/>
        </authorList>
    </citation>
    <scope>NUCLEOTIDE SEQUENCE [LARGE SCALE GENOMIC DNA]</scope>
    <source>
        <strain evidence="4 5">2789STDY5608636</strain>
    </source>
</reference>
<feature type="compositionally biased region" description="Basic and acidic residues" evidence="1">
    <location>
        <begin position="53"/>
        <end position="78"/>
    </location>
</feature>
<evidence type="ECO:0000313" key="4">
    <source>
        <dbReference type="EMBL" id="CUJ03684.1"/>
    </source>
</evidence>
<dbReference type="Gene3D" id="3.30.1340.30">
    <property type="match status" value="1"/>
</dbReference>
<keyword evidence="6" id="KW-1185">Reference proteome</keyword>
<gene>
    <name evidence="3" type="ORF">BBN53_09610</name>
    <name evidence="4" type="ORF">ERS370011_03429</name>
</gene>
<dbReference type="InterPro" id="IPR007055">
    <property type="entry name" value="BON_dom"/>
</dbReference>
<evidence type="ECO:0000313" key="6">
    <source>
        <dbReference type="Proteomes" id="UP000092950"/>
    </source>
</evidence>
<sequence>MQKIPLRHGPGLSAQARNDGKAASGRVGAQEPGYGRPPGECPPELGYGQPNRHGPEYEEGGRYPGARLDDSPGVRALDENQALRSRSADPGQGSYGGFFGENPAGQRQVIDGDARVGEIVREQLRHSGYDVSQVSVDVHQGCVRLDGTVPDGRTRHGVEHCADTCVGVRDVENHTRVARPEVPGAPGSPRH</sequence>
<evidence type="ECO:0000259" key="2">
    <source>
        <dbReference type="PROSITE" id="PS50914"/>
    </source>
</evidence>
<keyword evidence="4" id="KW-0449">Lipoprotein</keyword>
<dbReference type="EMBL" id="CYTV01000011">
    <property type="protein sequence ID" value="CUJ03684.1"/>
    <property type="molecule type" value="Genomic_DNA"/>
</dbReference>
<accession>A0A0J6BU85</accession>
<organism evidence="4 5">
    <name type="scientific">Bordetella pseudohinzii</name>
    <dbReference type="NCBI Taxonomy" id="1331258"/>
    <lineage>
        <taxon>Bacteria</taxon>
        <taxon>Pseudomonadati</taxon>
        <taxon>Pseudomonadota</taxon>
        <taxon>Betaproteobacteria</taxon>
        <taxon>Burkholderiales</taxon>
        <taxon>Alcaligenaceae</taxon>
        <taxon>Bordetella</taxon>
    </lineage>
</organism>
<dbReference type="AlphaFoldDB" id="A0A0J6BU85"/>
<evidence type="ECO:0000256" key="1">
    <source>
        <dbReference type="SAM" id="MobiDB-lite"/>
    </source>
</evidence>
<reference evidence="3 6" key="2">
    <citation type="submission" date="2016-07" db="EMBL/GenBank/DDBJ databases">
        <title>Complete genome sequences of Bordetella pseudohinzii.</title>
        <authorList>
            <person name="Spilker T."/>
            <person name="Darrah R."/>
            <person name="LiPuma J.J."/>
        </authorList>
    </citation>
    <scope>NUCLEOTIDE SEQUENCE [LARGE SCALE GENOMIC DNA]</scope>
    <source>
        <strain evidence="3 6">HI4681</strain>
    </source>
</reference>
<dbReference type="PROSITE" id="PS50914">
    <property type="entry name" value="BON"/>
    <property type="match status" value="1"/>
</dbReference>
<feature type="region of interest" description="Disordered" evidence="1">
    <location>
        <begin position="1"/>
        <end position="107"/>
    </location>
</feature>
<dbReference type="EMBL" id="CP016440">
    <property type="protein sequence ID" value="ANY16131.1"/>
    <property type="molecule type" value="Genomic_DNA"/>
</dbReference>
<dbReference type="Proteomes" id="UP000092950">
    <property type="component" value="Chromosome"/>
</dbReference>
<feature type="domain" description="BON" evidence="2">
    <location>
        <begin position="111"/>
        <end position="179"/>
    </location>
</feature>
<accession>A0A0M7H3G7</accession>
<evidence type="ECO:0000313" key="3">
    <source>
        <dbReference type="EMBL" id="ANY16131.1"/>
    </source>
</evidence>
<dbReference type="RefSeq" id="WP_043208181.1">
    <property type="nucleotide sequence ID" value="NZ_CAJGUP010000047.1"/>
</dbReference>
<name>A0A0J6BU85_9BORD</name>
<dbReference type="Pfam" id="PF04972">
    <property type="entry name" value="BON"/>
    <property type="match status" value="1"/>
</dbReference>